<reference evidence="1 2" key="1">
    <citation type="journal article" date="2019" name="Sci. Rep.">
        <title>Orb-weaving spider Araneus ventricosus genome elucidates the spidroin gene catalogue.</title>
        <authorList>
            <person name="Kono N."/>
            <person name="Nakamura H."/>
            <person name="Ohtoshi R."/>
            <person name="Moran D.A.P."/>
            <person name="Shinohara A."/>
            <person name="Yoshida Y."/>
            <person name="Fujiwara M."/>
            <person name="Mori M."/>
            <person name="Tomita M."/>
            <person name="Arakawa K."/>
        </authorList>
    </citation>
    <scope>NUCLEOTIDE SEQUENCE [LARGE SCALE GENOMIC DNA]</scope>
</reference>
<comment type="caution">
    <text evidence="1">The sequence shown here is derived from an EMBL/GenBank/DDBJ whole genome shotgun (WGS) entry which is preliminary data.</text>
</comment>
<protein>
    <submittedName>
        <fullName evidence="1">Uncharacterized protein</fullName>
    </submittedName>
</protein>
<dbReference type="AlphaFoldDB" id="A0A4Y2E0W8"/>
<accession>A0A4Y2E0W8</accession>
<organism evidence="1 2">
    <name type="scientific">Araneus ventricosus</name>
    <name type="common">Orbweaver spider</name>
    <name type="synonym">Epeira ventricosa</name>
    <dbReference type="NCBI Taxonomy" id="182803"/>
    <lineage>
        <taxon>Eukaryota</taxon>
        <taxon>Metazoa</taxon>
        <taxon>Ecdysozoa</taxon>
        <taxon>Arthropoda</taxon>
        <taxon>Chelicerata</taxon>
        <taxon>Arachnida</taxon>
        <taxon>Araneae</taxon>
        <taxon>Araneomorphae</taxon>
        <taxon>Entelegynae</taxon>
        <taxon>Araneoidea</taxon>
        <taxon>Araneidae</taxon>
        <taxon>Araneus</taxon>
    </lineage>
</organism>
<gene>
    <name evidence="1" type="ORF">AVEN_248506_1</name>
</gene>
<evidence type="ECO:0000313" key="2">
    <source>
        <dbReference type="Proteomes" id="UP000499080"/>
    </source>
</evidence>
<dbReference type="Proteomes" id="UP000499080">
    <property type="component" value="Unassembled WGS sequence"/>
</dbReference>
<dbReference type="EMBL" id="BGPR01000465">
    <property type="protein sequence ID" value="GBM21678.1"/>
    <property type="molecule type" value="Genomic_DNA"/>
</dbReference>
<keyword evidence="2" id="KW-1185">Reference proteome</keyword>
<proteinExistence type="predicted"/>
<name>A0A4Y2E0W8_ARAVE</name>
<sequence length="158" mass="17982">MSVFRLCNLNVHICAKGNLKAHNQPFTVQQEHFLANGRNKTRLIQSLKQKMAVKGIETRIATEDANTYIARCELEKATSHPIVAITWQDVDLFLLRIALVLPENNIYFMKPGARKVEANLFSTRKLQEELSFPQNILLLHAFSGCDITSVIYRKSKAL</sequence>
<evidence type="ECO:0000313" key="1">
    <source>
        <dbReference type="EMBL" id="GBM21678.1"/>
    </source>
</evidence>